<protein>
    <recommendedName>
        <fullName evidence="3">CreA family protein</fullName>
    </recommendedName>
</protein>
<reference evidence="2" key="1">
    <citation type="journal article" date="2020" name="mSystems">
        <title>Genome- and Community-Level Interaction Insights into Carbon Utilization and Element Cycling Functions of Hydrothermarchaeota in Hydrothermal Sediment.</title>
        <authorList>
            <person name="Zhou Z."/>
            <person name="Liu Y."/>
            <person name="Xu W."/>
            <person name="Pan J."/>
            <person name="Luo Z.H."/>
            <person name="Li M."/>
        </authorList>
    </citation>
    <scope>NUCLEOTIDE SEQUENCE [LARGE SCALE GENOMIC DNA]</scope>
    <source>
        <strain evidence="2">SpSt-413</strain>
    </source>
</reference>
<feature type="chain" id="PRO_5028019857" description="CreA family protein" evidence="1">
    <location>
        <begin position="30"/>
        <end position="157"/>
    </location>
</feature>
<proteinExistence type="predicted"/>
<sequence length="157" mass="17181">MNHSPKAAAARLRPLLVLALLLWSCAARAEELECVTTEWKLLGANHKVCVYAFQDPDLPCVTCYLSQARTGGISGAVGMAEDPSEFSLDCRQTCPVTLPDKLPKTKRVFSEGTSVLFKDTEVTRVWDAKRKALVYLAVSRKVISGSPKNSLSTVVIR</sequence>
<evidence type="ECO:0008006" key="3">
    <source>
        <dbReference type="Google" id="ProtNLM"/>
    </source>
</evidence>
<keyword evidence="1" id="KW-0732">Signal</keyword>
<gene>
    <name evidence="2" type="ORF">ENR59_00220</name>
</gene>
<dbReference type="Pfam" id="PF05981">
    <property type="entry name" value="CreA"/>
    <property type="match status" value="1"/>
</dbReference>
<organism evidence="2">
    <name type="scientific">Fundidesulfovibrio putealis</name>
    <dbReference type="NCBI Taxonomy" id="270496"/>
    <lineage>
        <taxon>Bacteria</taxon>
        <taxon>Pseudomonadati</taxon>
        <taxon>Thermodesulfobacteriota</taxon>
        <taxon>Desulfovibrionia</taxon>
        <taxon>Desulfovibrionales</taxon>
        <taxon>Desulfovibrionaceae</taxon>
        <taxon>Fundidesulfovibrio</taxon>
    </lineage>
</organism>
<dbReference type="EMBL" id="DSRP01000015">
    <property type="protein sequence ID" value="HGG91361.1"/>
    <property type="molecule type" value="Genomic_DNA"/>
</dbReference>
<evidence type="ECO:0000313" key="2">
    <source>
        <dbReference type="EMBL" id="HGG91361.1"/>
    </source>
</evidence>
<accession>A0A7C3W7R9</accession>
<name>A0A7C3W7R9_9BACT</name>
<dbReference type="AlphaFoldDB" id="A0A7C3W7R9"/>
<comment type="caution">
    <text evidence="2">The sequence shown here is derived from an EMBL/GenBank/DDBJ whole genome shotgun (WGS) entry which is preliminary data.</text>
</comment>
<evidence type="ECO:0000256" key="1">
    <source>
        <dbReference type="SAM" id="SignalP"/>
    </source>
</evidence>
<dbReference type="PANTHER" id="PTHR37952:SF2">
    <property type="entry name" value="PROTEIN CREA"/>
    <property type="match status" value="1"/>
</dbReference>
<dbReference type="InterPro" id="IPR010292">
    <property type="entry name" value="Uncharacterised_CreA"/>
</dbReference>
<dbReference type="PANTHER" id="PTHR37952">
    <property type="match status" value="1"/>
</dbReference>
<dbReference type="PIRSF" id="PIRSF003174">
    <property type="entry name" value="CreA"/>
    <property type="match status" value="1"/>
</dbReference>
<dbReference type="GO" id="GO:0005829">
    <property type="term" value="C:cytosol"/>
    <property type="evidence" value="ECO:0007669"/>
    <property type="project" value="TreeGrafter"/>
</dbReference>
<feature type="signal peptide" evidence="1">
    <location>
        <begin position="1"/>
        <end position="29"/>
    </location>
</feature>